<reference evidence="2" key="1">
    <citation type="submission" date="2016-03" db="EMBL/GenBank/DDBJ databases">
        <authorList>
            <person name="Oger P.M."/>
        </authorList>
    </citation>
    <scope>NUCLEOTIDE SEQUENCE [LARGE SCALE GENOMIC DNA]</scope>
    <source>
        <strain evidence="2">OG-1</strain>
    </source>
</reference>
<proteinExistence type="predicted"/>
<protein>
    <recommendedName>
        <fullName evidence="3">DUF1850 domain-containing protein</fullName>
    </recommendedName>
</protein>
<evidence type="ECO:0008006" key="3">
    <source>
        <dbReference type="Google" id="ProtNLM"/>
    </source>
</evidence>
<name>A0A142CSJ6_9EURY</name>
<keyword evidence="2" id="KW-1185">Reference proteome</keyword>
<sequence>MRKSFLFLTFFLILLVFSVAERSVLVITDGKAEKVYPLGEHEITIEYIHSVERSEVIETLVVNRSGIYATGMKWKDFGAGLPEDFQDWNGSWYEKRINIYLGKSLDYWFIPVNQANITVDGSLAFAPRSDTLIKFQIKSCPILLTAIGRC</sequence>
<dbReference type="EMBL" id="CP014750">
    <property type="protein sequence ID" value="AMQ17748.1"/>
    <property type="molecule type" value="Genomic_DNA"/>
</dbReference>
<dbReference type="AlphaFoldDB" id="A0A142CSJ6"/>
<evidence type="ECO:0000313" key="2">
    <source>
        <dbReference type="Proteomes" id="UP000073604"/>
    </source>
</evidence>
<dbReference type="KEGG" id="tpep:A0127_00465"/>
<dbReference type="Proteomes" id="UP000073604">
    <property type="component" value="Chromosome"/>
</dbReference>
<accession>A0A142CSJ6</accession>
<organism evidence="1 2">
    <name type="scientific">Thermococcus peptonophilus</name>
    <dbReference type="NCBI Taxonomy" id="53952"/>
    <lineage>
        <taxon>Archaea</taxon>
        <taxon>Methanobacteriati</taxon>
        <taxon>Methanobacteriota</taxon>
        <taxon>Thermococci</taxon>
        <taxon>Thermococcales</taxon>
        <taxon>Thermococcaceae</taxon>
        <taxon>Thermococcus</taxon>
    </lineage>
</organism>
<dbReference type="STRING" id="53952.A0127_00465"/>
<evidence type="ECO:0000313" key="1">
    <source>
        <dbReference type="EMBL" id="AMQ17748.1"/>
    </source>
</evidence>
<dbReference type="OrthoDB" id="103636at2157"/>
<gene>
    <name evidence="1" type="ORF">A0127_00465</name>
</gene>
<dbReference type="Pfam" id="PF08905">
    <property type="entry name" value="DUF1850"/>
    <property type="match status" value="1"/>
</dbReference>
<dbReference type="InterPro" id="IPR015001">
    <property type="entry name" value="DUF1850"/>
</dbReference>